<dbReference type="NCBIfam" id="TIGR02595">
    <property type="entry name" value="PEP_CTERM"/>
    <property type="match status" value="1"/>
</dbReference>
<proteinExistence type="predicted"/>
<dbReference type="Proteomes" id="UP001576780">
    <property type="component" value="Unassembled WGS sequence"/>
</dbReference>
<evidence type="ECO:0000313" key="2">
    <source>
        <dbReference type="EMBL" id="MFB2839456.1"/>
    </source>
</evidence>
<comment type="caution">
    <text evidence="2">The sequence shown here is derived from an EMBL/GenBank/DDBJ whole genome shotgun (WGS) entry which is preliminary data.</text>
</comment>
<dbReference type="InterPro" id="IPR013424">
    <property type="entry name" value="Ice-binding_C"/>
</dbReference>
<reference evidence="2 3" key="1">
    <citation type="submission" date="2024-09" db="EMBL/GenBank/DDBJ databases">
        <title>Floridaenema gen nov. (Aerosakkonemataceae, Aerosakkonematales ord. nov., Cyanobacteria) from benthic tropical and subtropical fresh waters, with the description of four new species.</title>
        <authorList>
            <person name="Moretto J.A."/>
            <person name="Berthold D.E."/>
            <person name="Lefler F.W."/>
            <person name="Huang I.-S."/>
            <person name="Laughinghouse H. IV."/>
        </authorList>
    </citation>
    <scope>NUCLEOTIDE SEQUENCE [LARGE SCALE GENOMIC DNA]</scope>
    <source>
        <strain evidence="2 3">BLCC-F167</strain>
    </source>
</reference>
<feature type="chain" id="PRO_5045965346" evidence="1">
    <location>
        <begin position="32"/>
        <end position="245"/>
    </location>
</feature>
<dbReference type="InterPro" id="IPR047995">
    <property type="entry name" value="Choice_anch_K"/>
</dbReference>
<dbReference type="RefSeq" id="WP_413281728.1">
    <property type="nucleotide sequence ID" value="NZ_JBHFNT010000309.1"/>
</dbReference>
<protein>
    <submittedName>
        <fullName evidence="2">Choice-of-anchor K domain-containing protein</fullName>
    </submittedName>
</protein>
<name>A0ABV4WX58_9CYAN</name>
<keyword evidence="1" id="KW-0732">Signal</keyword>
<sequence length="245" mass="27073">MQVSLGRIIKKLSSFILTTNILLGLPAGAQAITFTGHTSGEWGSPNTDNQSALIDLSSEDGGTNNRLTWGEPVFPGFENYVQFNGIDFTTEPNNIFKLGKLYYQNGRTFVETNFDGDFPLHLELAFSLPLERTQSFRFLFNILNTPNNPEDPDVDDDDILLFSAQGMSSETFDYEGVEYTLQLIGFSKDGGITILNEFKSPELDLSEADLYGKITFAPSSASVPEPTAILGLSILSIYLATRKRK</sequence>
<gene>
    <name evidence="2" type="ORF">ACE1CA_33620</name>
</gene>
<accession>A0ABV4WX58</accession>
<evidence type="ECO:0000256" key="1">
    <source>
        <dbReference type="SAM" id="SignalP"/>
    </source>
</evidence>
<keyword evidence="3" id="KW-1185">Reference proteome</keyword>
<organism evidence="2 3">
    <name type="scientific">Floridaenema evergladense BLCC-F167</name>
    <dbReference type="NCBI Taxonomy" id="3153639"/>
    <lineage>
        <taxon>Bacteria</taxon>
        <taxon>Bacillati</taxon>
        <taxon>Cyanobacteriota</taxon>
        <taxon>Cyanophyceae</taxon>
        <taxon>Oscillatoriophycideae</taxon>
        <taxon>Aerosakkonematales</taxon>
        <taxon>Aerosakkonemataceae</taxon>
        <taxon>Floridanema</taxon>
        <taxon>Floridanema evergladense</taxon>
    </lineage>
</organism>
<dbReference type="EMBL" id="JBHFNT010000309">
    <property type="protein sequence ID" value="MFB2839456.1"/>
    <property type="molecule type" value="Genomic_DNA"/>
</dbReference>
<dbReference type="NCBIfam" id="NF038131">
    <property type="entry name" value="choice_anch_K"/>
    <property type="match status" value="1"/>
</dbReference>
<evidence type="ECO:0000313" key="3">
    <source>
        <dbReference type="Proteomes" id="UP001576780"/>
    </source>
</evidence>
<feature type="signal peptide" evidence="1">
    <location>
        <begin position="1"/>
        <end position="31"/>
    </location>
</feature>